<dbReference type="Gene3D" id="1.10.260.40">
    <property type="entry name" value="lambda repressor-like DNA-binding domains"/>
    <property type="match status" value="1"/>
</dbReference>
<feature type="domain" description="HTH cro/C1-type" evidence="2">
    <location>
        <begin position="21"/>
        <end position="66"/>
    </location>
</feature>
<evidence type="ECO:0000313" key="4">
    <source>
        <dbReference type="Proteomes" id="UP000545037"/>
    </source>
</evidence>
<evidence type="ECO:0000313" key="3">
    <source>
        <dbReference type="EMBL" id="MBB5744653.1"/>
    </source>
</evidence>
<keyword evidence="1" id="KW-0238">DNA-binding</keyword>
<proteinExistence type="predicted"/>
<keyword evidence="4" id="KW-1185">Reference proteome</keyword>
<dbReference type="SMART" id="SM00530">
    <property type="entry name" value="HTH_XRE"/>
    <property type="match status" value="1"/>
</dbReference>
<dbReference type="AlphaFoldDB" id="A0A7W9CFF3"/>
<dbReference type="PANTHER" id="PTHR46558:SF4">
    <property type="entry name" value="DNA-BIDING PHAGE PROTEIN"/>
    <property type="match status" value="1"/>
</dbReference>
<dbReference type="PROSITE" id="PS50943">
    <property type="entry name" value="HTH_CROC1"/>
    <property type="match status" value="1"/>
</dbReference>
<dbReference type="PANTHER" id="PTHR46558">
    <property type="entry name" value="TRACRIPTIONAL REGULATORY PROTEIN-RELATED-RELATED"/>
    <property type="match status" value="1"/>
</dbReference>
<dbReference type="Proteomes" id="UP000545037">
    <property type="component" value="Unassembled WGS sequence"/>
</dbReference>
<dbReference type="SUPFAM" id="SSF47413">
    <property type="entry name" value="lambda repressor-like DNA-binding domains"/>
    <property type="match status" value="1"/>
</dbReference>
<dbReference type="RefSeq" id="WP_183211630.1">
    <property type="nucleotide sequence ID" value="NZ_JACHOR010000001.1"/>
</dbReference>
<evidence type="ECO:0000256" key="1">
    <source>
        <dbReference type="ARBA" id="ARBA00023125"/>
    </source>
</evidence>
<dbReference type="Pfam" id="PF01381">
    <property type="entry name" value="HTH_3"/>
    <property type="match status" value="1"/>
</dbReference>
<evidence type="ECO:0000259" key="2">
    <source>
        <dbReference type="PROSITE" id="PS50943"/>
    </source>
</evidence>
<comment type="caution">
    <text evidence="3">The sequence shown here is derived from an EMBL/GenBank/DDBJ whole genome shotgun (WGS) entry which is preliminary data.</text>
</comment>
<protein>
    <submittedName>
        <fullName evidence="3">Putative transcriptional regulator</fullName>
    </submittedName>
</protein>
<dbReference type="EMBL" id="JACHOR010000001">
    <property type="protein sequence ID" value="MBB5744653.1"/>
    <property type="molecule type" value="Genomic_DNA"/>
</dbReference>
<dbReference type="CDD" id="cd00093">
    <property type="entry name" value="HTH_XRE"/>
    <property type="match status" value="1"/>
</dbReference>
<organism evidence="3 4">
    <name type="scientific">Brevundimonas variabilis</name>
    <dbReference type="NCBI Taxonomy" id="74312"/>
    <lineage>
        <taxon>Bacteria</taxon>
        <taxon>Pseudomonadati</taxon>
        <taxon>Pseudomonadota</taxon>
        <taxon>Alphaproteobacteria</taxon>
        <taxon>Caulobacterales</taxon>
        <taxon>Caulobacteraceae</taxon>
        <taxon>Brevundimonas</taxon>
    </lineage>
</organism>
<name>A0A7W9CFF3_9CAUL</name>
<gene>
    <name evidence="3" type="ORF">GGR13_000225</name>
</gene>
<sequence length="71" mass="7703">MAGPPPIRNTIRTLRFHAGEMTQAQLAERIGMTRQTIAAIEAGKYSPSLEAAFRIAAVFGVEIGAVFQWEG</sequence>
<reference evidence="3 4" key="1">
    <citation type="submission" date="2020-08" db="EMBL/GenBank/DDBJ databases">
        <title>Genomic Encyclopedia of Type Strains, Phase IV (KMG-IV): sequencing the most valuable type-strain genomes for metagenomic binning, comparative biology and taxonomic classification.</title>
        <authorList>
            <person name="Goeker M."/>
        </authorList>
    </citation>
    <scope>NUCLEOTIDE SEQUENCE [LARGE SCALE GENOMIC DNA]</scope>
    <source>
        <strain evidence="3 4">DSM 4737</strain>
    </source>
</reference>
<dbReference type="InterPro" id="IPR001387">
    <property type="entry name" value="Cro/C1-type_HTH"/>
</dbReference>
<dbReference type="GO" id="GO:0003677">
    <property type="term" value="F:DNA binding"/>
    <property type="evidence" value="ECO:0007669"/>
    <property type="project" value="UniProtKB-KW"/>
</dbReference>
<dbReference type="InterPro" id="IPR010982">
    <property type="entry name" value="Lambda_DNA-bd_dom_sf"/>
</dbReference>
<accession>A0A7W9CFF3</accession>